<dbReference type="VEuPathDB" id="TriTrypDB:Tb11.v5.0933"/>
<organism evidence="10">
    <name type="scientific">Trypanosoma brucei</name>
    <dbReference type="NCBI Taxonomy" id="5691"/>
    <lineage>
        <taxon>Eukaryota</taxon>
        <taxon>Discoba</taxon>
        <taxon>Euglenozoa</taxon>
        <taxon>Kinetoplastea</taxon>
        <taxon>Metakinetoplastina</taxon>
        <taxon>Trypanosomatida</taxon>
        <taxon>Trypanosomatidae</taxon>
        <taxon>Trypanosoma</taxon>
    </lineage>
</organism>
<evidence type="ECO:0000256" key="1">
    <source>
        <dbReference type="ARBA" id="ARBA00002523"/>
    </source>
</evidence>
<dbReference type="VEuPathDB" id="TriTrypDB:Tb427_000373700"/>
<dbReference type="AlphaFoldDB" id="M4T7T2"/>
<name>M4T7T2_9TRYP</name>
<protein>
    <submittedName>
        <fullName evidence="10">Variant surface glycoprotein 2223</fullName>
    </submittedName>
</protein>
<reference evidence="10" key="2">
    <citation type="journal article" date="2014" name="Mol. Biochem. Parasitol.">
        <title>Capturing the variant surface glycoprotein repertoire (the VSGnome) of Trypanosoma brucei Lister 427.</title>
        <authorList>
            <person name="Cross G.A."/>
            <person name="Kim H.S."/>
            <person name="Wickstead B."/>
        </authorList>
    </citation>
    <scope>NUCLEOTIDE SEQUENCE</scope>
    <source>
        <strain evidence="10">Lister 427</strain>
    </source>
</reference>
<feature type="non-terminal residue" evidence="10">
    <location>
        <position position="1"/>
    </location>
</feature>
<feature type="region of interest" description="Disordered" evidence="8">
    <location>
        <begin position="134"/>
        <end position="166"/>
    </location>
</feature>
<feature type="region of interest" description="Disordered" evidence="8">
    <location>
        <begin position="67"/>
        <end position="106"/>
    </location>
</feature>
<dbReference type="GO" id="GO:0098552">
    <property type="term" value="C:side of membrane"/>
    <property type="evidence" value="ECO:0007669"/>
    <property type="project" value="UniProtKB-KW"/>
</dbReference>
<dbReference type="GO" id="GO:0005886">
    <property type="term" value="C:plasma membrane"/>
    <property type="evidence" value="ECO:0007669"/>
    <property type="project" value="UniProtKB-SubCell"/>
</dbReference>
<proteinExistence type="predicted"/>
<feature type="compositionally biased region" description="Basic and acidic residues" evidence="8">
    <location>
        <begin position="134"/>
        <end position="150"/>
    </location>
</feature>
<evidence type="ECO:0000256" key="3">
    <source>
        <dbReference type="ARBA" id="ARBA00022475"/>
    </source>
</evidence>
<comment type="function">
    <text evidence="1">VSG forms a coat on the surface of the parasite. The trypanosome evades the immune response of the host by expressing a series of antigenically distinct VSGs from an estimated 1000 VSG genes.</text>
</comment>
<evidence type="ECO:0000313" key="10">
    <source>
        <dbReference type="EMBL" id="AGH58950.1"/>
    </source>
</evidence>
<keyword evidence="6" id="KW-0325">Glycoprotein</keyword>
<sequence>MFKTIGNGGAMAMVLGSITGTHQCKNFASTACADFTKSSSFKNSKTATPITQKVNLRKAAAKLKKADEESVIQKINQRSPELLHKKRRGDNQALATGKPPVSESHPAVAQQQHCDIHTTNSNCRANKCKWTSTTEEKGEHCAPKDGKEQKSQGTSDGATGAAKPGVNCSSHSTKEACEAVTGAPPTGKAKVCGWIEGKCQDSISLVNKQFALMVSAIVALLF</sequence>
<evidence type="ECO:0000256" key="7">
    <source>
        <dbReference type="ARBA" id="ARBA00023288"/>
    </source>
</evidence>
<reference evidence="10" key="1">
    <citation type="submission" date="2013-02" db="EMBL/GenBank/DDBJ databases">
        <authorList>
            <person name="Cross G.A.M."/>
            <person name="Kim H.-S."/>
            <person name="Wickstead B."/>
        </authorList>
    </citation>
    <scope>NUCLEOTIDE SEQUENCE</scope>
    <source>
        <strain evidence="10">Lister 427</strain>
    </source>
</reference>
<evidence type="ECO:0000256" key="2">
    <source>
        <dbReference type="ARBA" id="ARBA00004609"/>
    </source>
</evidence>
<comment type="subcellular location">
    <subcellularLocation>
        <location evidence="2">Cell membrane</location>
        <topology evidence="2">Lipid-anchor</topology>
        <topology evidence="2">GPI-anchor</topology>
    </subcellularLocation>
</comment>
<dbReference type="Pfam" id="PF10659">
    <property type="entry name" value="Trypan_glycop_C"/>
    <property type="match status" value="1"/>
</dbReference>
<evidence type="ECO:0000259" key="9">
    <source>
        <dbReference type="Pfam" id="PF10659"/>
    </source>
</evidence>
<dbReference type="EMBL" id="KC611519">
    <property type="protein sequence ID" value="AGH58950.1"/>
    <property type="molecule type" value="Genomic_DNA"/>
</dbReference>
<evidence type="ECO:0000256" key="6">
    <source>
        <dbReference type="ARBA" id="ARBA00023180"/>
    </source>
</evidence>
<evidence type="ECO:0000256" key="4">
    <source>
        <dbReference type="ARBA" id="ARBA00022622"/>
    </source>
</evidence>
<evidence type="ECO:0000256" key="8">
    <source>
        <dbReference type="SAM" id="MobiDB-lite"/>
    </source>
</evidence>
<keyword evidence="3" id="KW-1003">Cell membrane</keyword>
<evidence type="ECO:0000256" key="5">
    <source>
        <dbReference type="ARBA" id="ARBA00023136"/>
    </source>
</evidence>
<keyword evidence="7" id="KW-0449">Lipoprotein</keyword>
<dbReference type="InterPro" id="IPR019609">
    <property type="entry name" value="Variant_surf_glycoprt_trypan_C"/>
</dbReference>
<keyword evidence="4" id="KW-0336">GPI-anchor</keyword>
<accession>M4T7T2</accession>
<feature type="domain" description="Trypanosome variant surface glycoprotein C-terminal" evidence="9">
    <location>
        <begin position="114"/>
        <end position="221"/>
    </location>
</feature>
<keyword evidence="5" id="KW-0472">Membrane</keyword>